<feature type="transmembrane region" description="Helical" evidence="1">
    <location>
        <begin position="43"/>
        <end position="62"/>
    </location>
</feature>
<organism evidence="2 3">
    <name type="scientific">Thalassoglobus neptunius</name>
    <dbReference type="NCBI Taxonomy" id="1938619"/>
    <lineage>
        <taxon>Bacteria</taxon>
        <taxon>Pseudomonadati</taxon>
        <taxon>Planctomycetota</taxon>
        <taxon>Planctomycetia</taxon>
        <taxon>Planctomycetales</taxon>
        <taxon>Planctomycetaceae</taxon>
        <taxon>Thalassoglobus</taxon>
    </lineage>
</organism>
<evidence type="ECO:0000313" key="2">
    <source>
        <dbReference type="EMBL" id="TWT59039.1"/>
    </source>
</evidence>
<proteinExistence type="predicted"/>
<accession>A0A5C5X8J3</accession>
<keyword evidence="1" id="KW-0812">Transmembrane</keyword>
<dbReference type="PANTHER" id="PTHR18640">
    <property type="entry name" value="SOLUTE CARRIER FAMILY 10 MEMBER 7"/>
    <property type="match status" value="1"/>
</dbReference>
<dbReference type="AlphaFoldDB" id="A0A5C5X8J3"/>
<feature type="transmembrane region" description="Helical" evidence="1">
    <location>
        <begin position="167"/>
        <end position="186"/>
    </location>
</feature>
<feature type="transmembrane region" description="Helical" evidence="1">
    <location>
        <begin position="198"/>
        <end position="219"/>
    </location>
</feature>
<evidence type="ECO:0000313" key="3">
    <source>
        <dbReference type="Proteomes" id="UP000317243"/>
    </source>
</evidence>
<keyword evidence="3" id="KW-1185">Reference proteome</keyword>
<evidence type="ECO:0000256" key="1">
    <source>
        <dbReference type="SAM" id="Phobius"/>
    </source>
</evidence>
<feature type="transmembrane region" description="Helical" evidence="1">
    <location>
        <begin position="134"/>
        <end position="152"/>
    </location>
</feature>
<dbReference type="InterPro" id="IPR038770">
    <property type="entry name" value="Na+/solute_symporter_sf"/>
</dbReference>
<dbReference type="RefSeq" id="WP_146509823.1">
    <property type="nucleotide sequence ID" value="NZ_SIHI01000001.1"/>
</dbReference>
<sequence length="338" mass="36541">MKSYFKQRWFLVALTLSIPLGIGLGLGIPAATLDGFSKSVAGVLSRVLVAVVLFLMSVTLDTRKLTAALRSPGPTIWASLVNYGFLPLCAIPLAWFQWTEDFAVGLLIAASVPSTMASASVWTRKANGNDAVSLLVTILTNGLCFLATPFWLAQTLGDTISLDVRDMIERLFVTAVIPIAVGQLIRSRQSIRMTVDRWKSPISVIAQSLILVLIFWSSIQGGSRLQGSESSQLGVGAVAVAWLSCIVLHCVSLVVVFIGGRAARFDRADVVATVFSGSQKTLAIGIYIAMDLLSQRNLPFAAFPILMFHVSQLFLDTLLIEPLGKWVLRGKQESSAEE</sequence>
<gene>
    <name evidence="2" type="ORF">KOR42_24280</name>
</gene>
<dbReference type="Pfam" id="PF13593">
    <property type="entry name" value="SBF_like"/>
    <property type="match status" value="1"/>
</dbReference>
<dbReference type="OrthoDB" id="245077at2"/>
<reference evidence="2 3" key="1">
    <citation type="submission" date="2019-02" db="EMBL/GenBank/DDBJ databases">
        <title>Deep-cultivation of Planctomycetes and their phenomic and genomic characterization uncovers novel biology.</title>
        <authorList>
            <person name="Wiegand S."/>
            <person name="Jogler M."/>
            <person name="Boedeker C."/>
            <person name="Pinto D."/>
            <person name="Vollmers J."/>
            <person name="Rivas-Marin E."/>
            <person name="Kohn T."/>
            <person name="Peeters S.H."/>
            <person name="Heuer A."/>
            <person name="Rast P."/>
            <person name="Oberbeckmann S."/>
            <person name="Bunk B."/>
            <person name="Jeske O."/>
            <person name="Meyerdierks A."/>
            <person name="Storesund J.E."/>
            <person name="Kallscheuer N."/>
            <person name="Luecker S."/>
            <person name="Lage O.M."/>
            <person name="Pohl T."/>
            <person name="Merkel B.J."/>
            <person name="Hornburger P."/>
            <person name="Mueller R.-W."/>
            <person name="Bruemmer F."/>
            <person name="Labrenz M."/>
            <person name="Spormann A.M."/>
            <person name="Op Den Camp H."/>
            <person name="Overmann J."/>
            <person name="Amann R."/>
            <person name="Jetten M.S.M."/>
            <person name="Mascher T."/>
            <person name="Medema M.H."/>
            <person name="Devos D.P."/>
            <person name="Kaster A.-K."/>
            <person name="Ovreas L."/>
            <person name="Rohde M."/>
            <person name="Galperin M.Y."/>
            <person name="Jogler C."/>
        </authorList>
    </citation>
    <scope>NUCLEOTIDE SEQUENCE [LARGE SCALE GENOMIC DNA]</scope>
    <source>
        <strain evidence="2 3">KOR42</strain>
    </source>
</reference>
<keyword evidence="1" id="KW-0472">Membrane</keyword>
<dbReference type="Proteomes" id="UP000317243">
    <property type="component" value="Unassembled WGS sequence"/>
</dbReference>
<feature type="transmembrane region" description="Helical" evidence="1">
    <location>
        <begin position="239"/>
        <end position="258"/>
    </location>
</feature>
<dbReference type="PANTHER" id="PTHR18640:SF10">
    <property type="entry name" value="SODIUM_METABOLITE COTRANSPORTER BASS4, CHLOROPLASTIC-RELATED"/>
    <property type="match status" value="1"/>
</dbReference>
<feature type="transmembrane region" description="Helical" evidence="1">
    <location>
        <begin position="102"/>
        <end position="122"/>
    </location>
</feature>
<comment type="caution">
    <text evidence="2">The sequence shown here is derived from an EMBL/GenBank/DDBJ whole genome shotgun (WGS) entry which is preliminary data.</text>
</comment>
<dbReference type="Gene3D" id="1.20.1530.20">
    <property type="match status" value="1"/>
</dbReference>
<name>A0A5C5X8J3_9PLAN</name>
<protein>
    <submittedName>
        <fullName evidence="2">Sodium Bile acid symporter family protein</fullName>
    </submittedName>
</protein>
<feature type="transmembrane region" description="Helical" evidence="1">
    <location>
        <begin position="74"/>
        <end position="96"/>
    </location>
</feature>
<keyword evidence="1" id="KW-1133">Transmembrane helix</keyword>
<dbReference type="InterPro" id="IPR016833">
    <property type="entry name" value="Put_Na-Bile_cotransptr"/>
</dbReference>
<dbReference type="EMBL" id="SIHI01000001">
    <property type="protein sequence ID" value="TWT59039.1"/>
    <property type="molecule type" value="Genomic_DNA"/>
</dbReference>